<organism evidence="7 9">
    <name type="scientific">Enterococcus malodoratus ATCC 43197</name>
    <dbReference type="NCBI Taxonomy" id="1158601"/>
    <lineage>
        <taxon>Bacteria</taxon>
        <taxon>Bacillati</taxon>
        <taxon>Bacillota</taxon>
        <taxon>Bacilli</taxon>
        <taxon>Lactobacillales</taxon>
        <taxon>Enterococcaceae</taxon>
        <taxon>Enterococcus</taxon>
    </lineage>
</organism>
<evidence type="ECO:0000256" key="6">
    <source>
        <dbReference type="SAM" id="Phobius"/>
    </source>
</evidence>
<accession>R2NZM8</accession>
<dbReference type="PANTHER" id="PTHR23513">
    <property type="entry name" value="INTEGRAL MEMBRANE EFFLUX PROTEIN-RELATED"/>
    <property type="match status" value="1"/>
</dbReference>
<dbReference type="Proteomes" id="UP000013783">
    <property type="component" value="Unassembled WGS sequence"/>
</dbReference>
<keyword evidence="10" id="KW-1185">Reference proteome</keyword>
<feature type="transmembrane region" description="Helical" evidence="6">
    <location>
        <begin position="12"/>
        <end position="37"/>
    </location>
</feature>
<dbReference type="GO" id="GO:0022857">
    <property type="term" value="F:transmembrane transporter activity"/>
    <property type="evidence" value="ECO:0007669"/>
    <property type="project" value="InterPro"/>
</dbReference>
<feature type="transmembrane region" description="Helical" evidence="6">
    <location>
        <begin position="102"/>
        <end position="122"/>
    </location>
</feature>
<feature type="transmembrane region" description="Helical" evidence="6">
    <location>
        <begin position="70"/>
        <end position="90"/>
    </location>
</feature>
<dbReference type="eggNOG" id="COG2814">
    <property type="taxonomic scope" value="Bacteria"/>
</dbReference>
<evidence type="ECO:0000313" key="7">
    <source>
        <dbReference type="EMBL" id="EOH77492.1"/>
    </source>
</evidence>
<keyword evidence="2" id="KW-1003">Cell membrane</keyword>
<dbReference type="InterPro" id="IPR011701">
    <property type="entry name" value="MFS"/>
</dbReference>
<dbReference type="InterPro" id="IPR036259">
    <property type="entry name" value="MFS_trans_sf"/>
</dbReference>
<dbReference type="EMBL" id="AJAK01000015">
    <property type="protein sequence ID" value="EOH77492.1"/>
    <property type="molecule type" value="Genomic_DNA"/>
</dbReference>
<dbReference type="CDD" id="cd06173">
    <property type="entry name" value="MFS_MefA_like"/>
    <property type="match status" value="1"/>
</dbReference>
<dbReference type="PANTHER" id="PTHR23513:SF6">
    <property type="entry name" value="MAJOR FACILITATOR SUPERFAMILY ASSOCIATED DOMAIN-CONTAINING PROTEIN"/>
    <property type="match status" value="1"/>
</dbReference>
<feature type="transmembrane region" description="Helical" evidence="6">
    <location>
        <begin position="225"/>
        <end position="247"/>
    </location>
</feature>
<dbReference type="Gene3D" id="1.20.1250.20">
    <property type="entry name" value="MFS general substrate transporter like domains"/>
    <property type="match status" value="1"/>
</dbReference>
<evidence type="ECO:0000256" key="1">
    <source>
        <dbReference type="ARBA" id="ARBA00004651"/>
    </source>
</evidence>
<dbReference type="AlphaFoldDB" id="R2NZM8"/>
<evidence type="ECO:0000313" key="8">
    <source>
        <dbReference type="EMBL" id="EOT64094.1"/>
    </source>
</evidence>
<comment type="caution">
    <text evidence="7">The sequence shown here is derived from an EMBL/GenBank/DDBJ whole genome shotgun (WGS) entry which is preliminary data.</text>
</comment>
<comment type="subcellular location">
    <subcellularLocation>
        <location evidence="1">Cell membrane</location>
        <topology evidence="1">Multi-pass membrane protein</topology>
    </subcellularLocation>
</comment>
<evidence type="ECO:0008006" key="11">
    <source>
        <dbReference type="Google" id="ProtNLM"/>
    </source>
</evidence>
<evidence type="ECO:0000256" key="4">
    <source>
        <dbReference type="ARBA" id="ARBA00022989"/>
    </source>
</evidence>
<evidence type="ECO:0000256" key="3">
    <source>
        <dbReference type="ARBA" id="ARBA00022692"/>
    </source>
</evidence>
<keyword evidence="4 6" id="KW-1133">Transmembrane helix</keyword>
<dbReference type="SUPFAM" id="SSF103473">
    <property type="entry name" value="MFS general substrate transporter"/>
    <property type="match status" value="1"/>
</dbReference>
<evidence type="ECO:0000313" key="9">
    <source>
        <dbReference type="Proteomes" id="UP000013783"/>
    </source>
</evidence>
<evidence type="ECO:0000256" key="2">
    <source>
        <dbReference type="ARBA" id="ARBA00022475"/>
    </source>
</evidence>
<dbReference type="GO" id="GO:0005886">
    <property type="term" value="C:plasma membrane"/>
    <property type="evidence" value="ECO:0007669"/>
    <property type="project" value="UniProtKB-SubCell"/>
</dbReference>
<feature type="transmembrane region" description="Helical" evidence="6">
    <location>
        <begin position="134"/>
        <end position="153"/>
    </location>
</feature>
<sequence>MLGPVLGAAMFAAMPLWLILLTDLIGALAACLTLWIVEVPSIPRSEESMQHYLQELKDGFFVFKEDRPMLVVMFFSFFIMIFYLPLGILFPLMTNVHFELSAWFASVVEFSYAAGMMVSAFLIGMKKEWREKLLAAQLANIGLAITFIGSGLVPANLTGYWMFVFFCILMGGVGNLYNIPFTAYLQETIAPEKLGRVFSLFGSVMSGAMPIGLLLAGPLSEKLGIARWFLISGILTLVFSLLCLLFYRRAKTKGNQQAD</sequence>
<dbReference type="STRING" id="71451.RV07_GL002047"/>
<dbReference type="PATRIC" id="fig|1158601.3.peg.2101"/>
<protein>
    <recommendedName>
        <fullName evidence="11">Major facilitator superfamily (MFS) profile domain-containing protein</fullName>
    </recommendedName>
</protein>
<reference evidence="8 10" key="2">
    <citation type="submission" date="2013-03" db="EMBL/GenBank/DDBJ databases">
        <title>The Genome Sequence of Enterococcus malodoratus ATCC_43197 (PacBio/Illumina hybrid assembly).</title>
        <authorList>
            <consortium name="The Broad Institute Genomics Platform"/>
            <consortium name="The Broad Institute Genome Sequencing Center for Infectious Disease"/>
            <person name="Earl A."/>
            <person name="Russ C."/>
            <person name="Gilmore M."/>
            <person name="Surin D."/>
            <person name="Walker B."/>
            <person name="Young S."/>
            <person name="Zeng Q."/>
            <person name="Gargeya S."/>
            <person name="Fitzgerald M."/>
            <person name="Haas B."/>
            <person name="Abouelleil A."/>
            <person name="Allen A.W."/>
            <person name="Alvarado L."/>
            <person name="Arachchi H.M."/>
            <person name="Berlin A.M."/>
            <person name="Chapman S.B."/>
            <person name="Gainer-Dewar J."/>
            <person name="Goldberg J."/>
            <person name="Griggs A."/>
            <person name="Gujja S."/>
            <person name="Hansen M."/>
            <person name="Howarth C."/>
            <person name="Imamovic A."/>
            <person name="Ireland A."/>
            <person name="Larimer J."/>
            <person name="McCowan C."/>
            <person name="Murphy C."/>
            <person name="Pearson M."/>
            <person name="Poon T.W."/>
            <person name="Priest M."/>
            <person name="Roberts A."/>
            <person name="Saif S."/>
            <person name="Shea T."/>
            <person name="Sisk P."/>
            <person name="Sykes S."/>
            <person name="Wortman J."/>
            <person name="Nusbaum C."/>
            <person name="Birren B."/>
        </authorList>
    </citation>
    <scope>NUCLEOTIDE SEQUENCE [LARGE SCALE GENOMIC DNA]</scope>
    <source>
        <strain evidence="8 10">ATCC 43197</strain>
    </source>
</reference>
<dbReference type="Pfam" id="PF07690">
    <property type="entry name" value="MFS_1"/>
    <property type="match status" value="1"/>
</dbReference>
<dbReference type="Proteomes" id="UP000014148">
    <property type="component" value="Unassembled WGS sequence"/>
</dbReference>
<reference evidence="7 9" key="1">
    <citation type="submission" date="2013-02" db="EMBL/GenBank/DDBJ databases">
        <title>The Genome Sequence of Enterococcus malodoratus ATCC_43197.</title>
        <authorList>
            <consortium name="The Broad Institute Genome Sequencing Platform"/>
            <consortium name="The Broad Institute Genome Sequencing Center for Infectious Disease"/>
            <person name="Earl A.M."/>
            <person name="Gilmore M.S."/>
            <person name="Lebreton F."/>
            <person name="Walker B."/>
            <person name="Young S.K."/>
            <person name="Zeng Q."/>
            <person name="Gargeya S."/>
            <person name="Fitzgerald M."/>
            <person name="Haas B."/>
            <person name="Abouelleil A."/>
            <person name="Alvarado L."/>
            <person name="Arachchi H.M."/>
            <person name="Berlin A.M."/>
            <person name="Chapman S.B."/>
            <person name="Dewar J."/>
            <person name="Goldberg J."/>
            <person name="Griggs A."/>
            <person name="Gujja S."/>
            <person name="Hansen M."/>
            <person name="Howarth C."/>
            <person name="Imamovic A."/>
            <person name="Larimer J."/>
            <person name="McCowan C."/>
            <person name="Murphy C."/>
            <person name="Neiman D."/>
            <person name="Pearson M."/>
            <person name="Priest M."/>
            <person name="Roberts A."/>
            <person name="Saif S."/>
            <person name="Shea T."/>
            <person name="Sisk P."/>
            <person name="Sykes S."/>
            <person name="Wortman J."/>
            <person name="Nusbaum C."/>
            <person name="Birren B."/>
        </authorList>
    </citation>
    <scope>NUCLEOTIDE SEQUENCE [LARGE SCALE GENOMIC DNA]</scope>
    <source>
        <strain evidence="7 9">ATCC 43197</strain>
    </source>
</reference>
<feature type="transmembrane region" description="Helical" evidence="6">
    <location>
        <begin position="159"/>
        <end position="185"/>
    </location>
</feature>
<proteinExistence type="predicted"/>
<keyword evidence="5 6" id="KW-0472">Membrane</keyword>
<gene>
    <name evidence="8" type="ORF">I585_03291</name>
    <name evidence="7" type="ORF">UAI_02129</name>
</gene>
<evidence type="ECO:0000256" key="5">
    <source>
        <dbReference type="ARBA" id="ARBA00023136"/>
    </source>
</evidence>
<keyword evidence="3 6" id="KW-0812">Transmembrane</keyword>
<name>R2NZM8_9ENTE</name>
<dbReference type="EMBL" id="ASWA01000004">
    <property type="protein sequence ID" value="EOT64094.1"/>
    <property type="molecule type" value="Genomic_DNA"/>
</dbReference>
<evidence type="ECO:0000313" key="10">
    <source>
        <dbReference type="Proteomes" id="UP000014148"/>
    </source>
</evidence>
<feature type="transmembrane region" description="Helical" evidence="6">
    <location>
        <begin position="197"/>
        <end position="219"/>
    </location>
</feature>